<evidence type="ECO:0000313" key="2">
    <source>
        <dbReference type="Proteomes" id="UP000283210"/>
    </source>
</evidence>
<gene>
    <name evidence="1" type="ORF">OJAV_G00131700</name>
</gene>
<reference evidence="1 2" key="1">
    <citation type="submission" date="2018-11" db="EMBL/GenBank/DDBJ databases">
        <authorList>
            <person name="Lopez-Roques C."/>
            <person name="Donnadieu C."/>
            <person name="Bouchez O."/>
            <person name="Klopp C."/>
            <person name="Cabau C."/>
            <person name="Zahm M."/>
        </authorList>
    </citation>
    <scope>NUCLEOTIDE SEQUENCE [LARGE SCALE GENOMIC DNA]</scope>
    <source>
        <strain evidence="1">RS831</strain>
        <tissue evidence="1">Whole body</tissue>
    </source>
</reference>
<accession>A0A437CQD5</accession>
<protein>
    <submittedName>
        <fullName evidence="1">Uncharacterized protein</fullName>
    </submittedName>
</protein>
<reference evidence="1 2" key="2">
    <citation type="submission" date="2019-01" db="EMBL/GenBank/DDBJ databases">
        <title>A chromosome length genome reference of the Java medaka (oryzias javanicus).</title>
        <authorList>
            <person name="Herpin A."/>
            <person name="Takehana Y."/>
            <person name="Naruse K."/>
            <person name="Ansai S."/>
            <person name="Kawaguchi M."/>
        </authorList>
    </citation>
    <scope>NUCLEOTIDE SEQUENCE [LARGE SCALE GENOMIC DNA]</scope>
    <source>
        <strain evidence="1">RS831</strain>
        <tissue evidence="1">Whole body</tissue>
    </source>
</reference>
<name>A0A437CQD5_ORYJA</name>
<evidence type="ECO:0000313" key="1">
    <source>
        <dbReference type="EMBL" id="RVE65045.1"/>
    </source>
</evidence>
<dbReference type="PANTHER" id="PTHR12253">
    <property type="entry name" value="RH14732P"/>
    <property type="match status" value="1"/>
</dbReference>
<dbReference type="OrthoDB" id="6075074at2759"/>
<dbReference type="EMBL" id="CM012449">
    <property type="protein sequence ID" value="RVE65045.1"/>
    <property type="molecule type" value="Genomic_DNA"/>
</dbReference>
<sequence length="142" mass="15887">MWSVFFVFLSYLDRNVVRGDFLRSALEAEKESKETFSVINGTFCAKMSMVGENFLYQVSDGAEVVRTVVSPAGKLVNCSVTVNQMQVKSFMHECRLGLLDHRGGQLADARFARMDESKGMCRELRAERSAAARRGGMRAQGF</sequence>
<keyword evidence="2" id="KW-1185">Reference proteome</keyword>
<dbReference type="AlphaFoldDB" id="A0A437CQD5"/>
<proteinExistence type="predicted"/>
<organism evidence="1 2">
    <name type="scientific">Oryzias javanicus</name>
    <name type="common">Javanese ricefish</name>
    <name type="synonym">Aplocheilus javanicus</name>
    <dbReference type="NCBI Taxonomy" id="123683"/>
    <lineage>
        <taxon>Eukaryota</taxon>
        <taxon>Metazoa</taxon>
        <taxon>Chordata</taxon>
        <taxon>Craniata</taxon>
        <taxon>Vertebrata</taxon>
        <taxon>Euteleostomi</taxon>
        <taxon>Actinopterygii</taxon>
        <taxon>Neopterygii</taxon>
        <taxon>Teleostei</taxon>
        <taxon>Neoteleostei</taxon>
        <taxon>Acanthomorphata</taxon>
        <taxon>Ovalentaria</taxon>
        <taxon>Atherinomorphae</taxon>
        <taxon>Beloniformes</taxon>
        <taxon>Adrianichthyidae</taxon>
        <taxon>Oryziinae</taxon>
        <taxon>Oryzias</taxon>
    </lineage>
</organism>
<dbReference type="Proteomes" id="UP000283210">
    <property type="component" value="Chromosome 13"/>
</dbReference>